<evidence type="ECO:0000256" key="1">
    <source>
        <dbReference type="ARBA" id="ARBA00006303"/>
    </source>
</evidence>
<feature type="binding site" evidence="7">
    <location>
        <begin position="502"/>
        <end position="505"/>
    </location>
    <ligand>
        <name>ATP</name>
        <dbReference type="ChEBI" id="CHEBI:30616"/>
    </ligand>
</feature>
<keyword evidence="3 7" id="KW-0547">Nucleotide-binding</keyword>
<dbReference type="HAMAP" id="MF_00044">
    <property type="entry name" value="Asp_tRNA_synth_type1"/>
    <property type="match status" value="1"/>
</dbReference>
<dbReference type="GO" id="GO:0005524">
    <property type="term" value="F:ATP binding"/>
    <property type="evidence" value="ECO:0007669"/>
    <property type="project" value="UniProtKB-UniRule"/>
</dbReference>
<dbReference type="InterPro" id="IPR029351">
    <property type="entry name" value="GAD_dom"/>
</dbReference>
<organism evidence="9 10">
    <name type="scientific">Magnetofaba australis IT-1</name>
    <dbReference type="NCBI Taxonomy" id="1434232"/>
    <lineage>
        <taxon>Bacteria</taxon>
        <taxon>Pseudomonadati</taxon>
        <taxon>Pseudomonadota</taxon>
        <taxon>Magnetococcia</taxon>
        <taxon>Magnetococcales</taxon>
        <taxon>Magnetococcaceae</taxon>
        <taxon>Magnetofaba</taxon>
    </lineage>
</organism>
<dbReference type="PROSITE" id="PS50862">
    <property type="entry name" value="AA_TRNA_LIGASE_II"/>
    <property type="match status" value="1"/>
</dbReference>
<dbReference type="InterPro" id="IPR004364">
    <property type="entry name" value="Aa-tRNA-synt_II"/>
</dbReference>
<evidence type="ECO:0000256" key="2">
    <source>
        <dbReference type="ARBA" id="ARBA00022598"/>
    </source>
</evidence>
<dbReference type="EMBL" id="LVJN01000020">
    <property type="protein sequence ID" value="OSM02499.1"/>
    <property type="molecule type" value="Genomic_DNA"/>
</dbReference>
<dbReference type="Gene3D" id="2.40.50.140">
    <property type="entry name" value="Nucleic acid-binding proteins"/>
    <property type="match status" value="1"/>
</dbReference>
<comment type="caution">
    <text evidence="9">The sequence shown here is derived from an EMBL/GenBank/DDBJ whole genome shotgun (WGS) entry which is preliminary data.</text>
</comment>
<dbReference type="Gene3D" id="3.30.930.10">
    <property type="entry name" value="Bira Bifunctional Protein, Domain 2"/>
    <property type="match status" value="1"/>
</dbReference>
<gene>
    <name evidence="7" type="primary">aspS</name>
    <name evidence="9" type="ORF">MAIT1_02647</name>
</gene>
<dbReference type="CDD" id="cd00777">
    <property type="entry name" value="AspRS_core"/>
    <property type="match status" value="1"/>
</dbReference>
<feature type="binding site" evidence="7">
    <location>
        <position position="408"/>
    </location>
    <ligand>
        <name>L-aspartate</name>
        <dbReference type="ChEBI" id="CHEBI:29991"/>
    </ligand>
</feature>
<keyword evidence="4 7" id="KW-0067">ATP-binding</keyword>
<dbReference type="Pfam" id="PF00152">
    <property type="entry name" value="tRNA-synt_2"/>
    <property type="match status" value="1"/>
</dbReference>
<dbReference type="PANTHER" id="PTHR22594">
    <property type="entry name" value="ASPARTYL/LYSYL-TRNA SYNTHETASE"/>
    <property type="match status" value="1"/>
</dbReference>
<protein>
    <recommendedName>
        <fullName evidence="7">Aspartate--tRNA ligase</fullName>
        <ecNumber evidence="7">6.1.1.12</ecNumber>
    </recommendedName>
    <alternativeName>
        <fullName evidence="7">Aspartyl-tRNA synthetase</fullName>
        <shortName evidence="7">AspRS</shortName>
    </alternativeName>
</protein>
<feature type="domain" description="Aminoacyl-transfer RNA synthetases class-II family profile" evidence="8">
    <location>
        <begin position="95"/>
        <end position="523"/>
    </location>
</feature>
<keyword evidence="10" id="KW-1185">Reference proteome</keyword>
<dbReference type="InterPro" id="IPR047090">
    <property type="entry name" value="AspRS_core"/>
</dbReference>
<feature type="binding site" evidence="7">
    <location>
        <position position="450"/>
    </location>
    <ligand>
        <name>ATP</name>
        <dbReference type="ChEBI" id="CHEBI:30616"/>
    </ligand>
</feature>
<dbReference type="NCBIfam" id="NF001750">
    <property type="entry name" value="PRK00476.1"/>
    <property type="match status" value="1"/>
</dbReference>
<dbReference type="GO" id="GO:0004815">
    <property type="term" value="F:aspartate-tRNA ligase activity"/>
    <property type="evidence" value="ECO:0007669"/>
    <property type="project" value="UniProtKB-UniRule"/>
</dbReference>
<evidence type="ECO:0000259" key="8">
    <source>
        <dbReference type="PROSITE" id="PS50862"/>
    </source>
</evidence>
<proteinExistence type="inferred from homology"/>
<comment type="function">
    <text evidence="7">Catalyzes the attachment of L-aspartate to tRNA(Asp) in a two-step reaction: L-aspartate is first activated by ATP to form Asp-AMP and then transferred to the acceptor end of tRNA(Asp).</text>
</comment>
<keyword evidence="2 7" id="KW-0436">Ligase</keyword>
<dbReference type="InterPro" id="IPR045864">
    <property type="entry name" value="aa-tRNA-synth_II/BPL/LPL"/>
</dbReference>
<evidence type="ECO:0000256" key="4">
    <source>
        <dbReference type="ARBA" id="ARBA00022840"/>
    </source>
</evidence>
<keyword evidence="5 7" id="KW-0648">Protein biosynthesis</keyword>
<name>A0A1Y2K3I5_9PROT</name>
<dbReference type="InterPro" id="IPR004524">
    <property type="entry name" value="Asp-tRNA-ligase_1"/>
</dbReference>
<reference evidence="9 10" key="1">
    <citation type="journal article" date="2016" name="BMC Genomics">
        <title>Combined genomic and structural analyses of a cultured magnetotactic bacterium reveals its niche adaptation to a dynamic environment.</title>
        <authorList>
            <person name="Araujo A.C."/>
            <person name="Morillo V."/>
            <person name="Cypriano J."/>
            <person name="Teixeira L.C."/>
            <person name="Leao P."/>
            <person name="Lyra S."/>
            <person name="Almeida L.G."/>
            <person name="Bazylinski D.A."/>
            <person name="Vasconcellos A.T."/>
            <person name="Abreu F."/>
            <person name="Lins U."/>
        </authorList>
    </citation>
    <scope>NUCLEOTIDE SEQUENCE [LARGE SCALE GENOMIC DNA]</scope>
    <source>
        <strain evidence="9 10">IT-1</strain>
    </source>
</reference>
<dbReference type="SUPFAM" id="SSF50249">
    <property type="entry name" value="Nucleic acid-binding proteins"/>
    <property type="match status" value="1"/>
</dbReference>
<keyword evidence="7" id="KW-0963">Cytoplasm</keyword>
<comment type="subcellular location">
    <subcellularLocation>
        <location evidence="7">Cytoplasm</location>
    </subcellularLocation>
</comment>
<accession>A0A1Y2K3I5</accession>
<dbReference type="STRING" id="1434232.MAIT1_02647"/>
<keyword evidence="6 7" id="KW-0030">Aminoacyl-tRNA synthetase</keyword>
<evidence type="ECO:0000256" key="3">
    <source>
        <dbReference type="ARBA" id="ARBA00022741"/>
    </source>
</evidence>
<evidence type="ECO:0000313" key="10">
    <source>
        <dbReference type="Proteomes" id="UP000194003"/>
    </source>
</evidence>
<comment type="subunit">
    <text evidence="7">Homodimer.</text>
</comment>
<dbReference type="GO" id="GO:0006422">
    <property type="term" value="P:aspartyl-tRNA aminoacylation"/>
    <property type="evidence" value="ECO:0007669"/>
    <property type="project" value="UniProtKB-UniRule"/>
</dbReference>
<dbReference type="InterPro" id="IPR012340">
    <property type="entry name" value="NA-bd_OB-fold"/>
</dbReference>
<evidence type="ECO:0000256" key="7">
    <source>
        <dbReference type="HAMAP-Rule" id="MF_00044"/>
    </source>
</evidence>
<dbReference type="SUPFAM" id="SSF55681">
    <property type="entry name" value="Class II aaRS and biotin synthetases"/>
    <property type="match status" value="1"/>
</dbReference>
<dbReference type="GO" id="GO:0005737">
    <property type="term" value="C:cytoplasm"/>
    <property type="evidence" value="ECO:0007669"/>
    <property type="project" value="UniProtKB-SubCell"/>
</dbReference>
<comment type="caution">
    <text evidence="7">Lacks conserved residue(s) required for the propagation of feature annotation.</text>
</comment>
<dbReference type="InterPro" id="IPR006195">
    <property type="entry name" value="aa-tRNA-synth_II"/>
</dbReference>
<dbReference type="CDD" id="cd04317">
    <property type="entry name" value="EcAspRS_like_N"/>
    <property type="match status" value="1"/>
</dbReference>
<dbReference type="AlphaFoldDB" id="A0A1Y2K3I5"/>
<dbReference type="EC" id="6.1.1.12" evidence="7"/>
<feature type="binding site" evidence="7">
    <location>
        <position position="457"/>
    </location>
    <ligand>
        <name>L-aspartate</name>
        <dbReference type="ChEBI" id="CHEBI:29991"/>
    </ligand>
</feature>
<feature type="binding site" evidence="7">
    <location>
        <position position="125"/>
    </location>
    <ligand>
        <name>L-aspartate</name>
        <dbReference type="ChEBI" id="CHEBI:29991"/>
    </ligand>
</feature>
<feature type="region of interest" description="Aspartate" evidence="7">
    <location>
        <begin position="149"/>
        <end position="152"/>
    </location>
</feature>
<dbReference type="InterPro" id="IPR002312">
    <property type="entry name" value="Asp/Asn-tRNA-synth_IIb"/>
</dbReference>
<dbReference type="SUPFAM" id="SSF55261">
    <property type="entry name" value="GAD domain-like"/>
    <property type="match status" value="1"/>
</dbReference>
<dbReference type="InterPro" id="IPR047089">
    <property type="entry name" value="Asp-tRNA-ligase_1_N"/>
</dbReference>
<evidence type="ECO:0000256" key="6">
    <source>
        <dbReference type="ARBA" id="ARBA00023146"/>
    </source>
</evidence>
<dbReference type="PRINTS" id="PR01042">
    <property type="entry name" value="TRNASYNTHASP"/>
</dbReference>
<dbReference type="NCBIfam" id="TIGR00459">
    <property type="entry name" value="aspS_bact"/>
    <property type="match status" value="1"/>
</dbReference>
<comment type="catalytic activity">
    <reaction evidence="7">
        <text>tRNA(Asp) + L-aspartate + ATP = L-aspartyl-tRNA(Asp) + AMP + diphosphate</text>
        <dbReference type="Rhea" id="RHEA:19649"/>
        <dbReference type="Rhea" id="RHEA-COMP:9660"/>
        <dbReference type="Rhea" id="RHEA-COMP:9678"/>
        <dbReference type="ChEBI" id="CHEBI:29991"/>
        <dbReference type="ChEBI" id="CHEBI:30616"/>
        <dbReference type="ChEBI" id="CHEBI:33019"/>
        <dbReference type="ChEBI" id="CHEBI:78442"/>
        <dbReference type="ChEBI" id="CHEBI:78516"/>
        <dbReference type="ChEBI" id="CHEBI:456215"/>
        <dbReference type="EC" id="6.1.1.12"/>
    </reaction>
</comment>
<dbReference type="PANTHER" id="PTHR22594:SF5">
    <property type="entry name" value="ASPARTATE--TRNA LIGASE, MITOCHONDRIAL"/>
    <property type="match status" value="1"/>
</dbReference>
<feature type="binding site" evidence="7">
    <location>
        <position position="171"/>
    </location>
    <ligand>
        <name>L-aspartate</name>
        <dbReference type="ChEBI" id="CHEBI:29991"/>
    </ligand>
</feature>
<evidence type="ECO:0000313" key="9">
    <source>
        <dbReference type="EMBL" id="OSM02499.1"/>
    </source>
</evidence>
<sequence length="559" mass="62536">MFSPEHDAAIHGEAHQLRSEYVIRIDGVVAARPKETENPNLPTGMIEINVTKLTILNASLPLPFQLDEQVGENTRLQYRYLDLRRPQMQRNIMFRHRVMQSMRRHLDESGFIEVETPMLTRSTPEGARDYLVPSRVNPGQFYALPQSPQLFKQLLMVSGYDRYFQITRCFRDEDLRADRQPEFTQVDLEMSFVEPDDVMNLTEGVVARAFSDALGIEIPHPIPRITYAEAMDKYGLDAPDVRIPLELTDLTEIMKGSSFKVFNQAANLTGRGNEHGLVKALKIPGGASLTRKQIDEFTEFVGIYGAKGLAYIKINGDWSEEKWQSPIVKFLSDDEKRAIAEATGAQTGDIVFFGADKASVVNEALGRLRVKIGKELGIISDTPFAFVWVTDFPLLDWDNEARRNVAVHHPFTAPNPEDIQHLDQADGDSVEHPLEKVRSLAYDLVLNGIEVGGGSIRIHSPELQKKMLGLLDIDDEEAEAKFGFLLSALNYGAPPHGGLALGLDRLVTLMLGLDSIREVIAFPKTQKATCVLTEAPSTVDLPQLRELHIRTTAKPKTAE</sequence>
<evidence type="ECO:0000256" key="5">
    <source>
        <dbReference type="ARBA" id="ARBA00022917"/>
    </source>
</evidence>
<comment type="similarity">
    <text evidence="1 7">Belongs to the class-II aminoacyl-tRNA synthetase family. Type 1 subfamily.</text>
</comment>
<dbReference type="Pfam" id="PF02938">
    <property type="entry name" value="GAD"/>
    <property type="match status" value="1"/>
</dbReference>
<dbReference type="Gene3D" id="3.30.1360.30">
    <property type="entry name" value="GAD-like domain"/>
    <property type="match status" value="1"/>
</dbReference>
<feature type="binding site" evidence="7">
    <location>
        <begin position="171"/>
        <end position="173"/>
    </location>
    <ligand>
        <name>ATP</name>
        <dbReference type="ChEBI" id="CHEBI:30616"/>
    </ligand>
</feature>
<dbReference type="InterPro" id="IPR004115">
    <property type="entry name" value="GAD-like_sf"/>
</dbReference>
<feature type="binding site" evidence="7">
    <location>
        <position position="180"/>
    </location>
    <ligand>
        <name>ATP</name>
        <dbReference type="ChEBI" id="CHEBI:30616"/>
    </ligand>
</feature>
<dbReference type="Proteomes" id="UP000194003">
    <property type="component" value="Unassembled WGS sequence"/>
</dbReference>